<feature type="region of interest" description="Disordered" evidence="1">
    <location>
        <begin position="45"/>
        <end position="91"/>
    </location>
</feature>
<protein>
    <submittedName>
        <fullName evidence="2">Uncharacterized protein</fullName>
    </submittedName>
</protein>
<feature type="non-terminal residue" evidence="2">
    <location>
        <position position="91"/>
    </location>
</feature>
<sequence>ILSRRQSNGLEFKERPRATVHIEGLGDGRSLCYPNWQCLIPLNLTNSPKESKKPMNEPEISKSCTPRRLTDRIRKPVTRMQLNPQLQSYEQ</sequence>
<evidence type="ECO:0000256" key="1">
    <source>
        <dbReference type="SAM" id="MobiDB-lite"/>
    </source>
</evidence>
<proteinExistence type="predicted"/>
<dbReference type="GeneID" id="20328812"/>
<dbReference type="CTD" id="20328812"/>
<dbReference type="EMBL" id="KL596850">
    <property type="protein sequence ID" value="KER23426.1"/>
    <property type="molecule type" value="Genomic_DNA"/>
</dbReference>
<evidence type="ECO:0000313" key="2">
    <source>
        <dbReference type="EMBL" id="KER23426.1"/>
    </source>
</evidence>
<organism evidence="2 3">
    <name type="scientific">Opisthorchis viverrini</name>
    <name type="common">Southeast Asian liver fluke</name>
    <dbReference type="NCBI Taxonomy" id="6198"/>
    <lineage>
        <taxon>Eukaryota</taxon>
        <taxon>Metazoa</taxon>
        <taxon>Spiralia</taxon>
        <taxon>Lophotrochozoa</taxon>
        <taxon>Platyhelminthes</taxon>
        <taxon>Trematoda</taxon>
        <taxon>Digenea</taxon>
        <taxon>Opisthorchiida</taxon>
        <taxon>Opisthorchiata</taxon>
        <taxon>Opisthorchiidae</taxon>
        <taxon>Opisthorchis</taxon>
    </lineage>
</organism>
<dbReference type="Proteomes" id="UP000054324">
    <property type="component" value="Unassembled WGS sequence"/>
</dbReference>
<feature type="compositionally biased region" description="Basic and acidic residues" evidence="1">
    <location>
        <begin position="49"/>
        <end position="60"/>
    </location>
</feature>
<feature type="non-terminal residue" evidence="2">
    <location>
        <position position="1"/>
    </location>
</feature>
<accession>A0A074Z890</accession>
<dbReference type="KEGG" id="ovi:T265_14646"/>
<evidence type="ECO:0000313" key="3">
    <source>
        <dbReference type="Proteomes" id="UP000054324"/>
    </source>
</evidence>
<keyword evidence="3" id="KW-1185">Reference proteome</keyword>
<dbReference type="RefSeq" id="XP_009172845.1">
    <property type="nucleotide sequence ID" value="XM_009174581.1"/>
</dbReference>
<name>A0A074Z890_OPIVI</name>
<reference evidence="2 3" key="1">
    <citation type="submission" date="2013-11" db="EMBL/GenBank/DDBJ databases">
        <title>Opisthorchis viverrini - life in the bile duct.</title>
        <authorList>
            <person name="Young N.D."/>
            <person name="Nagarajan N."/>
            <person name="Lin S.J."/>
            <person name="Korhonen P.K."/>
            <person name="Jex A.R."/>
            <person name="Hall R.S."/>
            <person name="Safavi-Hemami H."/>
            <person name="Kaewkong W."/>
            <person name="Bertrand D."/>
            <person name="Gao S."/>
            <person name="Seet Q."/>
            <person name="Wongkham S."/>
            <person name="Teh B.T."/>
            <person name="Wongkham C."/>
            <person name="Intapan P.M."/>
            <person name="Maleewong W."/>
            <person name="Yang X."/>
            <person name="Hu M."/>
            <person name="Wang Z."/>
            <person name="Hofmann A."/>
            <person name="Sternberg P.W."/>
            <person name="Tan P."/>
            <person name="Wang J."/>
            <person name="Gasser R.B."/>
        </authorList>
    </citation>
    <scope>NUCLEOTIDE SEQUENCE [LARGE SCALE GENOMIC DNA]</scope>
</reference>
<gene>
    <name evidence="2" type="ORF">T265_14646</name>
</gene>
<dbReference type="AlphaFoldDB" id="A0A074Z890"/>
<feature type="compositionally biased region" description="Polar residues" evidence="1">
    <location>
        <begin position="80"/>
        <end position="91"/>
    </location>
</feature>